<keyword evidence="10" id="KW-0449">Lipoprotein</keyword>
<evidence type="ECO:0000313" key="13">
    <source>
        <dbReference type="EMBL" id="KAG7530563.1"/>
    </source>
</evidence>
<keyword evidence="7" id="KW-0560">Oxidoreductase</keyword>
<evidence type="ECO:0000259" key="12">
    <source>
        <dbReference type="Pfam" id="PF07995"/>
    </source>
</evidence>
<proteinExistence type="inferred from homology"/>
<dbReference type="FunFam" id="2.120.10.30:FF:000067">
    <property type="entry name" value="HHIP-like 1"/>
    <property type="match status" value="1"/>
</dbReference>
<dbReference type="GO" id="GO:0016491">
    <property type="term" value="F:oxidoreductase activity"/>
    <property type="evidence" value="ECO:0007669"/>
    <property type="project" value="UniProtKB-KW"/>
</dbReference>
<protein>
    <submittedName>
        <fullName evidence="13">Glucose/Sorbosone dehydrogenase</fullName>
    </submittedName>
</protein>
<keyword evidence="6" id="KW-0634">PQQ</keyword>
<dbReference type="Proteomes" id="UP000694240">
    <property type="component" value="Unassembled WGS sequence"/>
</dbReference>
<dbReference type="PANTHER" id="PTHR19328:SF13">
    <property type="entry name" value="HIPL1 PROTEIN"/>
    <property type="match status" value="1"/>
</dbReference>
<sequence length="841" mass="90862">MVVGCHGKTVNAIAIAFILCIKKRLLFFFSLDSIFHCHYPQDLSLVRLDDASSISCVLLLVPLMFFSSSWALPLCSDSRAPSEVNSTLSFCPYKGKTCCNTMEDSNLMKQFQAMNISDKGCSSVVKSILCAKCDPFSSDLFRDNSDQQSVPILCNSTSSANSTKDFCSETWETCQNVSISGSLFAASLQGRAGAPANNNASKLADLWQSKTDFCSAFGGASSNETVCFSGEPVALNDKDTTPDKAPSGLCLEKIGNGSYLNMVPHPDGSNRAFFSTQPGVVFLAGIPDQDSGGVLDVDPSSPFVDLTDEIHFDTEFGMMGMAFHPKFAQNGRFFASFNCDKSKWPGCTGRCSCNSDVNCDPSKLTPDSGSQPCQFQTVIAEYTANGTSSDPSKAKNAKPTEVRRIFTMGLPFTSHHAGQILFGPDGYLYFMMGDGGGGADPYNFSQNKKSLLGKIMRLISPKWVYGGNYSIPKDNPFREDKELEPEIWAVGLRNPWRCSFDSSRPSYFMCADVGQDTYEEVDLITKGGNYGWRVYEGPDLFHPDSSPGGNTSVKSLNPIFPVMGYNHSEVDSSGKSASITGGYFYRSETDPCIAGMYVYADLYGNGVWAGIETPANSGNFVTNRTTFSCAGDSPMKCSDSPGTSGLSLGYVFSFGEDNNKDIYLLTSNGVYRVVRPSRCNLTCSKENSTAARRKPSPSSSPSSSSSCYKHINGFHGSLVVLFVSLSLILLDEEALLGFLSGKIILGANLSKHLIDIFVAESKLEGIDISENATVSASIISCYNTQACSVLRVYPISISSVLATGNELCNSSQHNQIGRISDCVCNPLGLLCFLKCSPTFPH</sequence>
<comment type="cofactor">
    <cofactor evidence="1">
        <name>pyrroloquinoline quinone</name>
        <dbReference type="ChEBI" id="CHEBI:58442"/>
    </cofactor>
</comment>
<evidence type="ECO:0000256" key="3">
    <source>
        <dbReference type="ARBA" id="ARBA00022475"/>
    </source>
</evidence>
<evidence type="ECO:0000313" key="14">
    <source>
        <dbReference type="Proteomes" id="UP000694240"/>
    </source>
</evidence>
<keyword evidence="14" id="KW-1185">Reference proteome</keyword>
<dbReference type="AlphaFoldDB" id="A0A8T1XDN6"/>
<organism evidence="13 14">
    <name type="scientific">Arabidopsis thaliana x Arabidopsis arenosa</name>
    <dbReference type="NCBI Taxonomy" id="1240361"/>
    <lineage>
        <taxon>Eukaryota</taxon>
        <taxon>Viridiplantae</taxon>
        <taxon>Streptophyta</taxon>
        <taxon>Embryophyta</taxon>
        <taxon>Tracheophyta</taxon>
        <taxon>Spermatophyta</taxon>
        <taxon>Magnoliopsida</taxon>
        <taxon>eudicotyledons</taxon>
        <taxon>Gunneridae</taxon>
        <taxon>Pentapetalae</taxon>
        <taxon>rosids</taxon>
        <taxon>malvids</taxon>
        <taxon>Brassicales</taxon>
        <taxon>Brassicaceae</taxon>
        <taxon>Camelineae</taxon>
        <taxon>Arabidopsis</taxon>
    </lineage>
</organism>
<keyword evidence="5" id="KW-0732">Signal</keyword>
<evidence type="ECO:0000256" key="5">
    <source>
        <dbReference type="ARBA" id="ARBA00022729"/>
    </source>
</evidence>
<evidence type="ECO:0000256" key="7">
    <source>
        <dbReference type="ARBA" id="ARBA00023002"/>
    </source>
</evidence>
<comment type="caution">
    <text evidence="13">The sequence shown here is derived from an EMBL/GenBank/DDBJ whole genome shotgun (WGS) entry which is preliminary data.</text>
</comment>
<evidence type="ECO:0000256" key="1">
    <source>
        <dbReference type="ARBA" id="ARBA00001931"/>
    </source>
</evidence>
<evidence type="ECO:0000256" key="4">
    <source>
        <dbReference type="ARBA" id="ARBA00022622"/>
    </source>
</evidence>
<dbReference type="GO" id="GO:0098552">
    <property type="term" value="C:side of membrane"/>
    <property type="evidence" value="ECO:0007669"/>
    <property type="project" value="UniProtKB-KW"/>
</dbReference>
<comment type="similarity">
    <text evidence="11">Belongs to the PQQ oxidoreductase GdhB family.</text>
</comment>
<dbReference type="EMBL" id="JAEFBK010000029">
    <property type="protein sequence ID" value="KAG7530563.1"/>
    <property type="molecule type" value="Genomic_DNA"/>
</dbReference>
<dbReference type="PANTHER" id="PTHR19328">
    <property type="entry name" value="HEDGEHOG-INTERACTING PROTEIN"/>
    <property type="match status" value="1"/>
</dbReference>
<evidence type="ECO:0000256" key="10">
    <source>
        <dbReference type="ARBA" id="ARBA00023288"/>
    </source>
</evidence>
<dbReference type="GO" id="GO:0005886">
    <property type="term" value="C:plasma membrane"/>
    <property type="evidence" value="ECO:0007669"/>
    <property type="project" value="UniProtKB-SubCell"/>
</dbReference>
<evidence type="ECO:0000256" key="9">
    <source>
        <dbReference type="ARBA" id="ARBA00023180"/>
    </source>
</evidence>
<dbReference type="InterPro" id="IPR012938">
    <property type="entry name" value="Glc/Sorbosone_DH"/>
</dbReference>
<accession>A0A8T1XDN6</accession>
<gene>
    <name evidence="13" type="ORF">ISN45_Un29g000060</name>
</gene>
<evidence type="ECO:0000256" key="2">
    <source>
        <dbReference type="ARBA" id="ARBA00004609"/>
    </source>
</evidence>
<keyword evidence="4" id="KW-0336">GPI-anchor</keyword>
<evidence type="ECO:0000256" key="11">
    <source>
        <dbReference type="ARBA" id="ARBA00061483"/>
    </source>
</evidence>
<dbReference type="Pfam" id="PF07995">
    <property type="entry name" value="GSDH"/>
    <property type="match status" value="1"/>
</dbReference>
<keyword evidence="3" id="KW-1003">Cell membrane</keyword>
<evidence type="ECO:0000256" key="8">
    <source>
        <dbReference type="ARBA" id="ARBA00023136"/>
    </source>
</evidence>
<keyword evidence="8" id="KW-0472">Membrane</keyword>
<name>A0A8T1XDN6_9BRAS</name>
<comment type="subcellular location">
    <subcellularLocation>
        <location evidence="2">Cell membrane</location>
        <topology evidence="2">Lipid-anchor</topology>
        <topology evidence="2">GPI-anchor</topology>
    </subcellularLocation>
</comment>
<reference evidence="13 14" key="1">
    <citation type="submission" date="2020-12" db="EMBL/GenBank/DDBJ databases">
        <title>Concerted genomic and epigenomic changes stabilize Arabidopsis allopolyploids.</title>
        <authorList>
            <person name="Chen Z."/>
        </authorList>
    </citation>
    <scope>NUCLEOTIDE SEQUENCE [LARGE SCALE GENOMIC DNA]</scope>
    <source>
        <strain evidence="13">Allo738</strain>
        <tissue evidence="13">Leaf</tissue>
    </source>
</reference>
<feature type="domain" description="Glucose/Sorbosone dehydrogenase" evidence="12">
    <location>
        <begin position="304"/>
        <end position="542"/>
    </location>
</feature>
<evidence type="ECO:0000256" key="6">
    <source>
        <dbReference type="ARBA" id="ARBA00022891"/>
    </source>
</evidence>
<keyword evidence="9" id="KW-0325">Glycoprotein</keyword>